<organism evidence="4 5">
    <name type="scientific">Aegilops tauschii subsp. strangulata</name>
    <name type="common">Goatgrass</name>
    <dbReference type="NCBI Taxonomy" id="200361"/>
    <lineage>
        <taxon>Eukaryota</taxon>
        <taxon>Viridiplantae</taxon>
        <taxon>Streptophyta</taxon>
        <taxon>Embryophyta</taxon>
        <taxon>Tracheophyta</taxon>
        <taxon>Spermatophyta</taxon>
        <taxon>Magnoliopsida</taxon>
        <taxon>Liliopsida</taxon>
        <taxon>Poales</taxon>
        <taxon>Poaceae</taxon>
        <taxon>BOP clade</taxon>
        <taxon>Pooideae</taxon>
        <taxon>Triticodae</taxon>
        <taxon>Triticeae</taxon>
        <taxon>Triticinae</taxon>
        <taxon>Aegilops</taxon>
    </lineage>
</organism>
<reference evidence="5" key="1">
    <citation type="journal article" date="2014" name="Science">
        <title>Ancient hybridizations among the ancestral genomes of bread wheat.</title>
        <authorList>
            <consortium name="International Wheat Genome Sequencing Consortium,"/>
            <person name="Marcussen T."/>
            <person name="Sandve S.R."/>
            <person name="Heier L."/>
            <person name="Spannagl M."/>
            <person name="Pfeifer M."/>
            <person name="Jakobsen K.S."/>
            <person name="Wulff B.B."/>
            <person name="Steuernagel B."/>
            <person name="Mayer K.F."/>
            <person name="Olsen O.A."/>
        </authorList>
    </citation>
    <scope>NUCLEOTIDE SEQUENCE [LARGE SCALE GENOMIC DNA]</scope>
    <source>
        <strain evidence="5">cv. AL8/78</strain>
    </source>
</reference>
<reference evidence="4" key="4">
    <citation type="submission" date="2019-03" db="UniProtKB">
        <authorList>
            <consortium name="EnsemblPlants"/>
        </authorList>
    </citation>
    <scope>IDENTIFICATION</scope>
</reference>
<protein>
    <submittedName>
        <fullName evidence="4">Uncharacterized protein</fullName>
    </submittedName>
</protein>
<dbReference type="Proteomes" id="UP000015105">
    <property type="component" value="Chromosome 3D"/>
</dbReference>
<feature type="compositionally biased region" description="Low complexity" evidence="2">
    <location>
        <begin position="59"/>
        <end position="74"/>
    </location>
</feature>
<feature type="compositionally biased region" description="Low complexity" evidence="2">
    <location>
        <begin position="137"/>
        <end position="183"/>
    </location>
</feature>
<proteinExistence type="predicted"/>
<sequence length="282" mass="29938">EPHMESALRQGLTEPERREVEGVVEEHHTFPGRASGTCTSLVTHSACRRLSPPCGTSCAASPIRSATSTSSSPVLSPPATAPPWAASARSPSSPASPPPPAPSASRSSTTTAISSASASSAASTASATTAPSPPSPSSRTSLQARPTASSSSPTSSTYRRATPRRTPACSPTPWSSSTSRNSPPSLPPPPPLPHRRRMSKADHRSRPVACNACIVMLSCFLFCTKKRREFNVIAVLMGDDIERGCNLVLFSVLVFVCIFHRYLAMSSCYHSFLFLPISLQYW</sequence>
<evidence type="ECO:0000256" key="2">
    <source>
        <dbReference type="SAM" id="MobiDB-lite"/>
    </source>
</evidence>
<dbReference type="STRING" id="200361.A0A453EHU5"/>
<keyword evidence="3" id="KW-1133">Transmembrane helix</keyword>
<evidence type="ECO:0000256" key="1">
    <source>
        <dbReference type="ARBA" id="ARBA00004123"/>
    </source>
</evidence>
<comment type="subcellular location">
    <subcellularLocation>
        <location evidence="1">Nucleus</location>
    </subcellularLocation>
</comment>
<keyword evidence="3" id="KW-0472">Membrane</keyword>
<accession>A0A453EHU5</accession>
<dbReference type="Gene3D" id="3.30.530.20">
    <property type="match status" value="1"/>
</dbReference>
<name>A0A453EHU5_AEGTS</name>
<feature type="transmembrane region" description="Helical" evidence="3">
    <location>
        <begin position="205"/>
        <end position="223"/>
    </location>
</feature>
<evidence type="ECO:0000313" key="4">
    <source>
        <dbReference type="EnsemblPlants" id="AET3Gv20348600.1"/>
    </source>
</evidence>
<feature type="compositionally biased region" description="Low complexity" evidence="2">
    <location>
        <begin position="103"/>
        <end position="130"/>
    </location>
</feature>
<dbReference type="AlphaFoldDB" id="A0A453EHU5"/>
<evidence type="ECO:0000256" key="3">
    <source>
        <dbReference type="SAM" id="Phobius"/>
    </source>
</evidence>
<feature type="region of interest" description="Disordered" evidence="2">
    <location>
        <begin position="1"/>
        <end position="38"/>
    </location>
</feature>
<evidence type="ECO:0000313" key="5">
    <source>
        <dbReference type="Proteomes" id="UP000015105"/>
    </source>
</evidence>
<feature type="transmembrane region" description="Helical" evidence="3">
    <location>
        <begin position="244"/>
        <end position="263"/>
    </location>
</feature>
<keyword evidence="5" id="KW-1185">Reference proteome</keyword>
<feature type="compositionally biased region" description="Basic and acidic residues" evidence="2">
    <location>
        <begin position="14"/>
        <end position="29"/>
    </location>
</feature>
<reference evidence="4" key="3">
    <citation type="journal article" date="2017" name="Nature">
        <title>Genome sequence of the progenitor of the wheat D genome Aegilops tauschii.</title>
        <authorList>
            <person name="Luo M.C."/>
            <person name="Gu Y.Q."/>
            <person name="Puiu D."/>
            <person name="Wang H."/>
            <person name="Twardziok S.O."/>
            <person name="Deal K.R."/>
            <person name="Huo N."/>
            <person name="Zhu T."/>
            <person name="Wang L."/>
            <person name="Wang Y."/>
            <person name="McGuire P.E."/>
            <person name="Liu S."/>
            <person name="Long H."/>
            <person name="Ramasamy R.K."/>
            <person name="Rodriguez J.C."/>
            <person name="Van S.L."/>
            <person name="Yuan L."/>
            <person name="Wang Z."/>
            <person name="Xia Z."/>
            <person name="Xiao L."/>
            <person name="Anderson O.D."/>
            <person name="Ouyang S."/>
            <person name="Liang Y."/>
            <person name="Zimin A.V."/>
            <person name="Pertea G."/>
            <person name="Qi P."/>
            <person name="Bennetzen J.L."/>
            <person name="Dai X."/>
            <person name="Dawson M.W."/>
            <person name="Muller H.G."/>
            <person name="Kugler K."/>
            <person name="Rivarola-Duarte L."/>
            <person name="Spannagl M."/>
            <person name="Mayer K.F.X."/>
            <person name="Lu F.H."/>
            <person name="Bevan M.W."/>
            <person name="Leroy P."/>
            <person name="Li P."/>
            <person name="You F.M."/>
            <person name="Sun Q."/>
            <person name="Liu Z."/>
            <person name="Lyons E."/>
            <person name="Wicker T."/>
            <person name="Salzberg S.L."/>
            <person name="Devos K.M."/>
            <person name="Dvorak J."/>
        </authorList>
    </citation>
    <scope>NUCLEOTIDE SEQUENCE [LARGE SCALE GENOMIC DNA]</scope>
    <source>
        <strain evidence="4">cv. AL8/78</strain>
    </source>
</reference>
<reference evidence="5" key="2">
    <citation type="journal article" date="2017" name="Nat. Plants">
        <title>The Aegilops tauschii genome reveals multiple impacts of transposons.</title>
        <authorList>
            <person name="Zhao G."/>
            <person name="Zou C."/>
            <person name="Li K."/>
            <person name="Wang K."/>
            <person name="Li T."/>
            <person name="Gao L."/>
            <person name="Zhang X."/>
            <person name="Wang H."/>
            <person name="Yang Z."/>
            <person name="Liu X."/>
            <person name="Jiang W."/>
            <person name="Mao L."/>
            <person name="Kong X."/>
            <person name="Jiao Y."/>
            <person name="Jia J."/>
        </authorList>
    </citation>
    <scope>NUCLEOTIDE SEQUENCE [LARGE SCALE GENOMIC DNA]</scope>
    <source>
        <strain evidence="5">cv. AL8/78</strain>
    </source>
</reference>
<keyword evidence="3" id="KW-0812">Transmembrane</keyword>
<dbReference type="EnsemblPlants" id="AET3Gv20348600.1">
    <property type="protein sequence ID" value="AET3Gv20348600.1"/>
    <property type="gene ID" value="AET3Gv20348600"/>
</dbReference>
<feature type="compositionally biased region" description="Low complexity" evidence="2">
    <location>
        <begin position="82"/>
        <end position="93"/>
    </location>
</feature>
<dbReference type="InterPro" id="IPR023393">
    <property type="entry name" value="START-like_dom_sf"/>
</dbReference>
<reference evidence="4" key="5">
    <citation type="journal article" date="2021" name="G3 (Bethesda)">
        <title>Aegilops tauschii genome assembly Aet v5.0 features greater sequence contiguity and improved annotation.</title>
        <authorList>
            <person name="Wang L."/>
            <person name="Zhu T."/>
            <person name="Rodriguez J.C."/>
            <person name="Deal K.R."/>
            <person name="Dubcovsky J."/>
            <person name="McGuire P.E."/>
            <person name="Lux T."/>
            <person name="Spannagl M."/>
            <person name="Mayer K.F.X."/>
            <person name="Baldrich P."/>
            <person name="Meyers B.C."/>
            <person name="Huo N."/>
            <person name="Gu Y.Q."/>
            <person name="Zhou H."/>
            <person name="Devos K.M."/>
            <person name="Bennetzen J.L."/>
            <person name="Unver T."/>
            <person name="Budak H."/>
            <person name="Gulick P.J."/>
            <person name="Galiba G."/>
            <person name="Kalapos B."/>
            <person name="Nelson D.R."/>
            <person name="Li P."/>
            <person name="You F.M."/>
            <person name="Luo M.C."/>
            <person name="Dvorak J."/>
        </authorList>
    </citation>
    <scope>NUCLEOTIDE SEQUENCE [LARGE SCALE GENOMIC DNA]</scope>
    <source>
        <strain evidence="4">cv. AL8/78</strain>
    </source>
</reference>
<dbReference type="GO" id="GO:0005634">
    <property type="term" value="C:nucleus"/>
    <property type="evidence" value="ECO:0007669"/>
    <property type="project" value="UniProtKB-SubCell"/>
</dbReference>
<feature type="region of interest" description="Disordered" evidence="2">
    <location>
        <begin position="52"/>
        <end position="200"/>
    </location>
</feature>
<dbReference type="Gramene" id="AET3Gv20348600.1">
    <property type="protein sequence ID" value="AET3Gv20348600.1"/>
    <property type="gene ID" value="AET3Gv20348600"/>
</dbReference>